<dbReference type="EMBL" id="JBHSEF010000016">
    <property type="protein sequence ID" value="MFC4354751.1"/>
    <property type="molecule type" value="Genomic_DNA"/>
</dbReference>
<evidence type="ECO:0000313" key="7">
    <source>
        <dbReference type="Proteomes" id="UP001595733"/>
    </source>
</evidence>
<reference evidence="7" key="1">
    <citation type="journal article" date="2019" name="Int. J. Syst. Evol. Microbiol.">
        <title>The Global Catalogue of Microorganisms (GCM) 10K type strain sequencing project: providing services to taxonomists for standard genome sequencing and annotation.</title>
        <authorList>
            <consortium name="The Broad Institute Genomics Platform"/>
            <consortium name="The Broad Institute Genome Sequencing Center for Infectious Disease"/>
            <person name="Wu L."/>
            <person name="Ma J."/>
        </authorList>
    </citation>
    <scope>NUCLEOTIDE SEQUENCE [LARGE SCALE GENOMIC DNA]</scope>
    <source>
        <strain evidence="7">CCUG 50353</strain>
    </source>
</reference>
<keyword evidence="1" id="KW-0805">Transcription regulation</keyword>
<dbReference type="PROSITE" id="PS51464">
    <property type="entry name" value="SIS"/>
    <property type="match status" value="1"/>
</dbReference>
<dbReference type="InterPro" id="IPR009057">
    <property type="entry name" value="Homeodomain-like_sf"/>
</dbReference>
<dbReference type="PANTHER" id="PTHR30514:SF18">
    <property type="entry name" value="RPIR-FAMILY TRANSCRIPTIONAL REGULATOR"/>
    <property type="match status" value="1"/>
</dbReference>
<dbReference type="RefSeq" id="WP_378141031.1">
    <property type="nucleotide sequence ID" value="NZ_JBHSEF010000016.1"/>
</dbReference>
<dbReference type="InterPro" id="IPR047640">
    <property type="entry name" value="RpiR-like"/>
</dbReference>
<dbReference type="Pfam" id="PF01380">
    <property type="entry name" value="SIS"/>
    <property type="match status" value="1"/>
</dbReference>
<feature type="domain" description="HTH rpiR-type" evidence="4">
    <location>
        <begin position="2"/>
        <end position="78"/>
    </location>
</feature>
<comment type="caution">
    <text evidence="6">The sequence shown here is derived from an EMBL/GenBank/DDBJ whole genome shotgun (WGS) entry which is preliminary data.</text>
</comment>
<sequence>MKKLKQQIKDNYSELTQGLKSVANFIVANPNSVALYPAKEIGNLTNTSETTVIRCCHALGYSGYTALQEEIRNSLLQPDNDPFKALTDGMKHDSPDIQASVEQDIEFMRKTFDSMDKDHFNEAIDKIIASKKVLIVGLRTSYAAANWLSYSLNIVKGDTYLFKGDIDDAHHLLTLIDEDWLVIALSFRRYSQQTISFVSATKEHGAQIVTITDDELSPLGLVSDITLNVITPNPSSLKGMPTIFSILNAMVSGVMIKNSQEVEKRLEEYQRTSDVYPTFYNKRE</sequence>
<evidence type="ECO:0000256" key="2">
    <source>
        <dbReference type="ARBA" id="ARBA00023125"/>
    </source>
</evidence>
<organism evidence="6 7">
    <name type="scientific">Chryseomicrobium palamuruense</name>
    <dbReference type="NCBI Taxonomy" id="682973"/>
    <lineage>
        <taxon>Bacteria</taxon>
        <taxon>Bacillati</taxon>
        <taxon>Bacillota</taxon>
        <taxon>Bacilli</taxon>
        <taxon>Bacillales</taxon>
        <taxon>Caryophanaceae</taxon>
        <taxon>Chryseomicrobium</taxon>
    </lineage>
</organism>
<dbReference type="PROSITE" id="PS51071">
    <property type="entry name" value="HTH_RPIR"/>
    <property type="match status" value="1"/>
</dbReference>
<evidence type="ECO:0000259" key="5">
    <source>
        <dbReference type="PROSITE" id="PS51464"/>
    </source>
</evidence>
<dbReference type="Gene3D" id="1.10.10.10">
    <property type="entry name" value="Winged helix-like DNA-binding domain superfamily/Winged helix DNA-binding domain"/>
    <property type="match status" value="1"/>
</dbReference>
<accession>A0ABV8UW01</accession>
<feature type="domain" description="SIS" evidence="5">
    <location>
        <begin position="123"/>
        <end position="260"/>
    </location>
</feature>
<keyword evidence="7" id="KW-1185">Reference proteome</keyword>
<dbReference type="CDD" id="cd05013">
    <property type="entry name" value="SIS_RpiR"/>
    <property type="match status" value="1"/>
</dbReference>
<proteinExistence type="predicted"/>
<gene>
    <name evidence="6" type="ORF">ACFO0S_06715</name>
</gene>
<dbReference type="PANTHER" id="PTHR30514">
    <property type="entry name" value="GLUCOKINASE"/>
    <property type="match status" value="1"/>
</dbReference>
<evidence type="ECO:0000259" key="4">
    <source>
        <dbReference type="PROSITE" id="PS51071"/>
    </source>
</evidence>
<name>A0ABV8UW01_9BACL</name>
<dbReference type="InterPro" id="IPR046348">
    <property type="entry name" value="SIS_dom_sf"/>
</dbReference>
<keyword evidence="2" id="KW-0238">DNA-binding</keyword>
<protein>
    <submittedName>
        <fullName evidence="6">MurR/RpiR family transcriptional regulator</fullName>
    </submittedName>
</protein>
<dbReference type="SUPFAM" id="SSF46689">
    <property type="entry name" value="Homeodomain-like"/>
    <property type="match status" value="1"/>
</dbReference>
<dbReference type="InterPro" id="IPR035472">
    <property type="entry name" value="RpiR-like_SIS"/>
</dbReference>
<dbReference type="Proteomes" id="UP001595733">
    <property type="component" value="Unassembled WGS sequence"/>
</dbReference>
<evidence type="ECO:0000256" key="3">
    <source>
        <dbReference type="ARBA" id="ARBA00023163"/>
    </source>
</evidence>
<keyword evidence="3" id="KW-0804">Transcription</keyword>
<evidence type="ECO:0000313" key="6">
    <source>
        <dbReference type="EMBL" id="MFC4354751.1"/>
    </source>
</evidence>
<dbReference type="InterPro" id="IPR001347">
    <property type="entry name" value="SIS_dom"/>
</dbReference>
<evidence type="ECO:0000256" key="1">
    <source>
        <dbReference type="ARBA" id="ARBA00023015"/>
    </source>
</evidence>
<dbReference type="Gene3D" id="3.40.50.10490">
    <property type="entry name" value="Glucose-6-phosphate isomerase like protein, domain 1"/>
    <property type="match status" value="1"/>
</dbReference>
<dbReference type="InterPro" id="IPR000281">
    <property type="entry name" value="HTH_RpiR"/>
</dbReference>
<dbReference type="SUPFAM" id="SSF53697">
    <property type="entry name" value="SIS domain"/>
    <property type="match status" value="1"/>
</dbReference>
<dbReference type="Pfam" id="PF01418">
    <property type="entry name" value="HTH_6"/>
    <property type="match status" value="1"/>
</dbReference>
<dbReference type="InterPro" id="IPR036388">
    <property type="entry name" value="WH-like_DNA-bd_sf"/>
</dbReference>